<dbReference type="Proteomes" id="UP000006334">
    <property type="component" value="Unassembled WGS sequence"/>
</dbReference>
<organism evidence="1 2">
    <name type="scientific">Aliiglaciecola lipolytica E3</name>
    <dbReference type="NCBI Taxonomy" id="1127673"/>
    <lineage>
        <taxon>Bacteria</taxon>
        <taxon>Pseudomonadati</taxon>
        <taxon>Pseudomonadota</taxon>
        <taxon>Gammaproteobacteria</taxon>
        <taxon>Alteromonadales</taxon>
        <taxon>Alteromonadaceae</taxon>
        <taxon>Aliiglaciecola</taxon>
    </lineage>
</organism>
<keyword evidence="2" id="KW-1185">Reference proteome</keyword>
<proteinExistence type="predicted"/>
<protein>
    <submittedName>
        <fullName evidence="1">Uncharacterized protein</fullName>
    </submittedName>
</protein>
<dbReference type="AlphaFoldDB" id="K6XPA9"/>
<gene>
    <name evidence="1" type="ORF">GLIP_0868</name>
</gene>
<dbReference type="EMBL" id="BAEN01000021">
    <property type="protein sequence ID" value="GAC13511.1"/>
    <property type="molecule type" value="Genomic_DNA"/>
</dbReference>
<evidence type="ECO:0000313" key="2">
    <source>
        <dbReference type="Proteomes" id="UP000006334"/>
    </source>
</evidence>
<evidence type="ECO:0000313" key="1">
    <source>
        <dbReference type="EMBL" id="GAC13511.1"/>
    </source>
</evidence>
<reference evidence="1 2" key="1">
    <citation type="journal article" date="2017" name="Antonie Van Leeuwenhoek">
        <title>Rhizobium rhizosphaerae sp. nov., a novel species isolated from rice rhizosphere.</title>
        <authorList>
            <person name="Zhao J.J."/>
            <person name="Zhang J."/>
            <person name="Zhang R.J."/>
            <person name="Zhang C.W."/>
            <person name="Yin H.Q."/>
            <person name="Zhang X.X."/>
        </authorList>
    </citation>
    <scope>NUCLEOTIDE SEQUENCE [LARGE SCALE GENOMIC DNA]</scope>
    <source>
        <strain evidence="1 2">E3</strain>
    </source>
</reference>
<comment type="caution">
    <text evidence="1">The sequence shown here is derived from an EMBL/GenBank/DDBJ whole genome shotgun (WGS) entry which is preliminary data.</text>
</comment>
<accession>K6XPA9</accession>
<sequence length="37" mass="4299">MLLPIMGNLSSPFYNFHYVSFYSLLTVKIQCFLLGKI</sequence>
<name>K6XPA9_9ALTE</name>